<evidence type="ECO:0000313" key="3">
    <source>
        <dbReference type="Proteomes" id="UP000443582"/>
    </source>
</evidence>
<feature type="transmembrane region" description="Helical" evidence="1">
    <location>
        <begin position="16"/>
        <end position="37"/>
    </location>
</feature>
<organism evidence="2 3">
    <name type="scientific">Halobacteriovorax vibrionivorans</name>
    <dbReference type="NCBI Taxonomy" id="2152716"/>
    <lineage>
        <taxon>Bacteria</taxon>
        <taxon>Pseudomonadati</taxon>
        <taxon>Bdellovibrionota</taxon>
        <taxon>Bacteriovoracia</taxon>
        <taxon>Bacteriovoracales</taxon>
        <taxon>Halobacteriovoraceae</taxon>
        <taxon>Halobacteriovorax</taxon>
    </lineage>
</organism>
<dbReference type="RefSeq" id="WP_115363674.1">
    <property type="nucleotide sequence ID" value="NZ_QDKL01000003.1"/>
</dbReference>
<proteinExistence type="predicted"/>
<comment type="caution">
    <text evidence="2">The sequence shown here is derived from an EMBL/GenBank/DDBJ whole genome shotgun (WGS) entry which is preliminary data.</text>
</comment>
<name>A0ABY0IDZ0_9BACT</name>
<evidence type="ECO:0000313" key="2">
    <source>
        <dbReference type="EMBL" id="RZF21149.1"/>
    </source>
</evidence>
<protein>
    <recommendedName>
        <fullName evidence="4">DUF304 domain-containing protein</fullName>
    </recommendedName>
</protein>
<keyword evidence="1" id="KW-0472">Membrane</keyword>
<accession>A0ABY0IDZ0</accession>
<dbReference type="EMBL" id="QDKL01000003">
    <property type="protein sequence ID" value="RZF21149.1"/>
    <property type="molecule type" value="Genomic_DNA"/>
</dbReference>
<dbReference type="Proteomes" id="UP000443582">
    <property type="component" value="Unassembled WGS sequence"/>
</dbReference>
<reference evidence="3" key="1">
    <citation type="journal article" date="2019" name="Int. J. Syst. Evol. Microbiol.">
        <title>Halobacteriovorax valvorus sp. nov., a novel prokaryotic predator isolated from coastal seawater of China.</title>
        <authorList>
            <person name="Chen M.-X."/>
        </authorList>
    </citation>
    <scope>NUCLEOTIDE SEQUENCE [LARGE SCALE GENOMIC DNA]</scope>
    <source>
        <strain evidence="3">BL9</strain>
    </source>
</reference>
<keyword evidence="1" id="KW-0812">Transmembrane</keyword>
<keyword evidence="1" id="KW-1133">Transmembrane helix</keyword>
<feature type="transmembrane region" description="Helical" evidence="1">
    <location>
        <begin position="49"/>
        <end position="69"/>
    </location>
</feature>
<evidence type="ECO:0008006" key="4">
    <source>
        <dbReference type="Google" id="ProtNLM"/>
    </source>
</evidence>
<keyword evidence="3" id="KW-1185">Reference proteome</keyword>
<sequence>MNERKVYKFKRPLSEILSVLVIPEIIIMLVTAVILLFKFRLNPIHLFKIIPLEFVVLVIFLSVILTWVYHTPSLVVEDGVLKINMGIRKRDLIPLDRIFKIDYDKSFYIYYMNDNGQKDGRYLSLRKSDYEKLHALLVNKG</sequence>
<gene>
    <name evidence="2" type="ORF">DAY19_14320</name>
</gene>
<evidence type="ECO:0000256" key="1">
    <source>
        <dbReference type="SAM" id="Phobius"/>
    </source>
</evidence>